<dbReference type="PROSITE" id="PS51707">
    <property type="entry name" value="CYTH"/>
    <property type="match status" value="1"/>
</dbReference>
<dbReference type="SUPFAM" id="SSF55154">
    <property type="entry name" value="CYTH-like phosphatases"/>
    <property type="match status" value="1"/>
</dbReference>
<protein>
    <submittedName>
        <fullName evidence="2">Adenylate cyclase</fullName>
    </submittedName>
</protein>
<sequence>MTFLAAAEHGDHTCSATWQAWLTREGRETDVDYMKPVECLRIRSRDGFAEITYKPPTNPDTHSAGHVIAKQETNVHLSGPDQAEAAAALLEAIGMIELARVDKTRAAFRHPHHSDTIIAIDTVAGAGDFVETEISATDNGAAAFHIEQVERELGIDDYPVVRLPYRDLVMEREGSREVRSE</sequence>
<feature type="domain" description="CYTH" evidence="1">
    <location>
        <begin position="1"/>
        <end position="171"/>
    </location>
</feature>
<reference evidence="2 3" key="1">
    <citation type="submission" date="2017-10" db="EMBL/GenBank/DDBJ databases">
        <title>Comparative genomics between pathogenic Norcardia.</title>
        <authorList>
            <person name="Zeng L."/>
        </authorList>
    </citation>
    <scope>NUCLEOTIDE SEQUENCE [LARGE SCALE GENOMIC DNA]</scope>
    <source>
        <strain evidence="2 3">NC_YFY_NT001</strain>
    </source>
</reference>
<evidence type="ECO:0000259" key="1">
    <source>
        <dbReference type="PROSITE" id="PS51707"/>
    </source>
</evidence>
<dbReference type="InterPro" id="IPR008173">
    <property type="entry name" value="Adenylyl_cyclase_CyaB"/>
</dbReference>
<organism evidence="2 3">
    <name type="scientific">Nocardia terpenica</name>
    <dbReference type="NCBI Taxonomy" id="455432"/>
    <lineage>
        <taxon>Bacteria</taxon>
        <taxon>Bacillati</taxon>
        <taxon>Actinomycetota</taxon>
        <taxon>Actinomycetes</taxon>
        <taxon>Mycobacteriales</taxon>
        <taxon>Nocardiaceae</taxon>
        <taxon>Nocardia</taxon>
    </lineage>
</organism>
<evidence type="ECO:0000313" key="2">
    <source>
        <dbReference type="EMBL" id="ATL71889.1"/>
    </source>
</evidence>
<dbReference type="Proteomes" id="UP000221961">
    <property type="component" value="Chromosome"/>
</dbReference>
<dbReference type="AlphaFoldDB" id="A0A291RX78"/>
<evidence type="ECO:0000313" key="3">
    <source>
        <dbReference type="Proteomes" id="UP000221961"/>
    </source>
</evidence>
<gene>
    <name evidence="2" type="ORF">CRH09_18110</name>
</gene>
<accession>A0A291RX78</accession>
<dbReference type="KEGG" id="ntp:CRH09_18110"/>
<dbReference type="Pfam" id="PF01928">
    <property type="entry name" value="CYTH"/>
    <property type="match status" value="1"/>
</dbReference>
<dbReference type="PANTHER" id="PTHR21028">
    <property type="entry name" value="SI:CH211-156B7.4"/>
    <property type="match status" value="1"/>
</dbReference>
<dbReference type="PANTHER" id="PTHR21028:SF2">
    <property type="entry name" value="CYTH DOMAIN-CONTAINING PROTEIN"/>
    <property type="match status" value="1"/>
</dbReference>
<dbReference type="InterPro" id="IPR033469">
    <property type="entry name" value="CYTH-like_dom_sf"/>
</dbReference>
<dbReference type="InterPro" id="IPR023577">
    <property type="entry name" value="CYTH_domain"/>
</dbReference>
<dbReference type="EMBL" id="CP023778">
    <property type="protein sequence ID" value="ATL71889.1"/>
    <property type="molecule type" value="Genomic_DNA"/>
</dbReference>
<dbReference type="Gene3D" id="2.40.320.10">
    <property type="entry name" value="Hypothetical Protein Pfu-838710-001"/>
    <property type="match status" value="1"/>
</dbReference>
<name>A0A291RX78_9NOCA</name>
<proteinExistence type="predicted"/>